<dbReference type="RefSeq" id="WP_379768192.1">
    <property type="nucleotide sequence ID" value="NZ_JBHSXI010000011.1"/>
</dbReference>
<accession>A0ABD5UJD9</accession>
<evidence type="ECO:0000313" key="3">
    <source>
        <dbReference type="EMBL" id="MFC6889411.1"/>
    </source>
</evidence>
<comment type="caution">
    <text evidence="3">The sequence shown here is derived from an EMBL/GenBank/DDBJ whole genome shotgun (WGS) entry which is preliminary data.</text>
</comment>
<feature type="domain" description="DUF7344" evidence="2">
    <location>
        <begin position="15"/>
        <end position="94"/>
    </location>
</feature>
<evidence type="ECO:0000256" key="1">
    <source>
        <dbReference type="SAM" id="Phobius"/>
    </source>
</evidence>
<evidence type="ECO:0000259" key="2">
    <source>
        <dbReference type="Pfam" id="PF24035"/>
    </source>
</evidence>
<protein>
    <recommendedName>
        <fullName evidence="2">DUF7344 domain-containing protein</fullName>
    </recommendedName>
</protein>
<keyword evidence="1" id="KW-0472">Membrane</keyword>
<dbReference type="Pfam" id="PF24035">
    <property type="entry name" value="DUF7344"/>
    <property type="match status" value="1"/>
</dbReference>
<keyword evidence="1" id="KW-1133">Transmembrane helix</keyword>
<feature type="transmembrane region" description="Helical" evidence="1">
    <location>
        <begin position="114"/>
        <end position="137"/>
    </location>
</feature>
<proteinExistence type="predicted"/>
<name>A0ABD5UJD9_9EURY</name>
<keyword evidence="1" id="KW-0812">Transmembrane</keyword>
<dbReference type="Proteomes" id="UP001596333">
    <property type="component" value="Unassembled WGS sequence"/>
</dbReference>
<dbReference type="EMBL" id="JBHSXI010000011">
    <property type="protein sequence ID" value="MFC6889411.1"/>
    <property type="molecule type" value="Genomic_DNA"/>
</dbReference>
<organism evidence="3 4">
    <name type="scientific">Halorubrum trueperi</name>
    <dbReference type="NCBI Taxonomy" id="2004704"/>
    <lineage>
        <taxon>Archaea</taxon>
        <taxon>Methanobacteriati</taxon>
        <taxon>Methanobacteriota</taxon>
        <taxon>Stenosarchaea group</taxon>
        <taxon>Halobacteria</taxon>
        <taxon>Halobacteriales</taxon>
        <taxon>Haloferacaceae</taxon>
        <taxon>Halorubrum</taxon>
    </lineage>
</organism>
<dbReference type="InterPro" id="IPR055768">
    <property type="entry name" value="DUF7344"/>
</dbReference>
<dbReference type="AlphaFoldDB" id="A0ABD5UJD9"/>
<keyword evidence="4" id="KW-1185">Reference proteome</keyword>
<gene>
    <name evidence="3" type="ORF">ACFQEY_10350</name>
</gene>
<evidence type="ECO:0000313" key="4">
    <source>
        <dbReference type="Proteomes" id="UP001596333"/>
    </source>
</evidence>
<sequence>MPDIDTRTLSQDIAFDLLSNARRRFVLRRLQEASEPIELGDLAGDLAAAETGVPVDELTAQQRKRTYVSLYQTHIPKMVEAGVIEYDRDAGTVSATERVDELASYFHTPPRMPLWAVAYGGLSLFGIAVYLLVALLNPDFVDPIQIGLLFFVAFSALSLVHYQYVTRGRGTDGLVPFEEGE</sequence>
<reference evidence="3 4" key="1">
    <citation type="journal article" date="2019" name="Int. J. Syst. Evol. Microbiol.">
        <title>The Global Catalogue of Microorganisms (GCM) 10K type strain sequencing project: providing services to taxonomists for standard genome sequencing and annotation.</title>
        <authorList>
            <consortium name="The Broad Institute Genomics Platform"/>
            <consortium name="The Broad Institute Genome Sequencing Center for Infectious Disease"/>
            <person name="Wu L."/>
            <person name="Ma J."/>
        </authorList>
    </citation>
    <scope>NUCLEOTIDE SEQUENCE [LARGE SCALE GENOMIC DNA]</scope>
    <source>
        <strain evidence="3 4">Y73</strain>
    </source>
</reference>
<feature type="transmembrane region" description="Helical" evidence="1">
    <location>
        <begin position="143"/>
        <end position="162"/>
    </location>
</feature>